<dbReference type="InterPro" id="IPR016186">
    <property type="entry name" value="C-type_lectin-like/link_sf"/>
</dbReference>
<dbReference type="Pfam" id="PF00059">
    <property type="entry name" value="Lectin_C"/>
    <property type="match status" value="1"/>
</dbReference>
<proteinExistence type="predicted"/>
<organism evidence="3 4">
    <name type="scientific">Littorina saxatilis</name>
    <dbReference type="NCBI Taxonomy" id="31220"/>
    <lineage>
        <taxon>Eukaryota</taxon>
        <taxon>Metazoa</taxon>
        <taxon>Spiralia</taxon>
        <taxon>Lophotrochozoa</taxon>
        <taxon>Mollusca</taxon>
        <taxon>Gastropoda</taxon>
        <taxon>Caenogastropoda</taxon>
        <taxon>Littorinimorpha</taxon>
        <taxon>Littorinoidea</taxon>
        <taxon>Littorinidae</taxon>
        <taxon>Littorina</taxon>
    </lineage>
</organism>
<feature type="domain" description="C-type lectin" evidence="2">
    <location>
        <begin position="151"/>
        <end position="263"/>
    </location>
</feature>
<gene>
    <name evidence="3" type="ORF">V1264_024291</name>
</gene>
<keyword evidence="4" id="KW-1185">Reference proteome</keyword>
<dbReference type="InterPro" id="IPR050801">
    <property type="entry name" value="Ca-Dep_Lectins_ImmuneDev"/>
</dbReference>
<evidence type="ECO:0000313" key="3">
    <source>
        <dbReference type="EMBL" id="KAK7089654.1"/>
    </source>
</evidence>
<dbReference type="PANTHER" id="PTHR22801:SF63">
    <property type="entry name" value="C-TYPE LECTIN DOMAIN-CONTAINING PROTEIN"/>
    <property type="match status" value="1"/>
</dbReference>
<dbReference type="Gene3D" id="3.10.100.10">
    <property type="entry name" value="Mannose-Binding Protein A, subunit A"/>
    <property type="match status" value="1"/>
</dbReference>
<dbReference type="SUPFAM" id="SSF56436">
    <property type="entry name" value="C-type lectin-like"/>
    <property type="match status" value="1"/>
</dbReference>
<protein>
    <recommendedName>
        <fullName evidence="2">C-type lectin domain-containing protein</fullName>
    </recommendedName>
</protein>
<dbReference type="PROSITE" id="PS50041">
    <property type="entry name" value="C_TYPE_LECTIN_2"/>
    <property type="match status" value="1"/>
</dbReference>
<evidence type="ECO:0000313" key="4">
    <source>
        <dbReference type="Proteomes" id="UP001374579"/>
    </source>
</evidence>
<dbReference type="Proteomes" id="UP001374579">
    <property type="component" value="Unassembled WGS sequence"/>
</dbReference>
<dbReference type="EMBL" id="JBAMIC010000922">
    <property type="protein sequence ID" value="KAK7089654.1"/>
    <property type="molecule type" value="Genomic_DNA"/>
</dbReference>
<evidence type="ECO:0000256" key="1">
    <source>
        <dbReference type="SAM" id="SignalP"/>
    </source>
</evidence>
<dbReference type="InterPro" id="IPR001304">
    <property type="entry name" value="C-type_lectin-like"/>
</dbReference>
<dbReference type="PANTHER" id="PTHR22801">
    <property type="entry name" value="LITHOSTATHINE"/>
    <property type="match status" value="1"/>
</dbReference>
<keyword evidence="1" id="KW-0732">Signal</keyword>
<dbReference type="AlphaFoldDB" id="A0AAN9AMN2"/>
<feature type="signal peptide" evidence="1">
    <location>
        <begin position="1"/>
        <end position="24"/>
    </location>
</feature>
<accession>A0AAN9AMN2</accession>
<feature type="chain" id="PRO_5042837121" description="C-type lectin domain-containing protein" evidence="1">
    <location>
        <begin position="25"/>
        <end position="277"/>
    </location>
</feature>
<reference evidence="3 4" key="1">
    <citation type="submission" date="2024-02" db="EMBL/GenBank/DDBJ databases">
        <title>Chromosome-scale genome assembly of the rough periwinkle Littorina saxatilis.</title>
        <authorList>
            <person name="De Jode A."/>
            <person name="Faria R."/>
            <person name="Formenti G."/>
            <person name="Sims Y."/>
            <person name="Smith T.P."/>
            <person name="Tracey A."/>
            <person name="Wood J.M.D."/>
            <person name="Zagrodzka Z.B."/>
            <person name="Johannesson K."/>
            <person name="Butlin R.K."/>
            <person name="Leder E.H."/>
        </authorList>
    </citation>
    <scope>NUCLEOTIDE SEQUENCE [LARGE SCALE GENOMIC DNA]</scope>
    <source>
        <strain evidence="3">Snail1</strain>
        <tissue evidence="3">Muscle</tissue>
    </source>
</reference>
<sequence>MPNERCYHMILTSLLLGFKVLIYAQVFSSNTGATALEFPHTATCGLENELDPTTLSKMMSFTKVHADDVRFTEHVLFDEAAASEEDCALKCTSHEACITFTFTPMTSDGSCYGYKELMGPDHLNLTSPGAKSFSYGKARLCSQKYEGYTLQSGRCIKPMDDNLTADDATQVCFRRGGGHLIHLKTHGDWYLIGCIRDELGWTKPIWLGADDKDKEGEFRWSDGSLLQLNTFAWGHNQPNNATVDPENCLANGNNGKLYDKRCDNETWPAAVICQIDI</sequence>
<evidence type="ECO:0000259" key="2">
    <source>
        <dbReference type="PROSITE" id="PS50041"/>
    </source>
</evidence>
<dbReference type="SMART" id="SM00034">
    <property type="entry name" value="CLECT"/>
    <property type="match status" value="1"/>
</dbReference>
<comment type="caution">
    <text evidence="3">The sequence shown here is derived from an EMBL/GenBank/DDBJ whole genome shotgun (WGS) entry which is preliminary data.</text>
</comment>
<dbReference type="InterPro" id="IPR003609">
    <property type="entry name" value="Pan_app"/>
</dbReference>
<dbReference type="CDD" id="cd00037">
    <property type="entry name" value="CLECT"/>
    <property type="match status" value="1"/>
</dbReference>
<name>A0AAN9AMN2_9CAEN</name>
<dbReference type="Pfam" id="PF00024">
    <property type="entry name" value="PAN_1"/>
    <property type="match status" value="1"/>
</dbReference>
<dbReference type="InterPro" id="IPR016187">
    <property type="entry name" value="CTDL_fold"/>
</dbReference>